<keyword evidence="1" id="KW-1133">Transmembrane helix</keyword>
<keyword evidence="1" id="KW-0812">Transmembrane</keyword>
<proteinExistence type="predicted"/>
<protein>
    <submittedName>
        <fullName evidence="2">Uncharacterized protein</fullName>
    </submittedName>
</protein>
<name>A0A2T7BLM4_9BACT</name>
<accession>A0A2T7BLM4</accession>
<evidence type="ECO:0000256" key="1">
    <source>
        <dbReference type="SAM" id="Phobius"/>
    </source>
</evidence>
<keyword evidence="1" id="KW-0472">Membrane</keyword>
<feature type="transmembrane region" description="Helical" evidence="1">
    <location>
        <begin position="48"/>
        <end position="70"/>
    </location>
</feature>
<evidence type="ECO:0000313" key="3">
    <source>
        <dbReference type="Proteomes" id="UP000244450"/>
    </source>
</evidence>
<dbReference type="RefSeq" id="WP_108685223.1">
    <property type="nucleotide sequence ID" value="NZ_QCYK01000001.1"/>
</dbReference>
<comment type="caution">
    <text evidence="2">The sequence shown here is derived from an EMBL/GenBank/DDBJ whole genome shotgun (WGS) entry which is preliminary data.</text>
</comment>
<dbReference type="EMBL" id="QCYK01000001">
    <property type="protein sequence ID" value="PUZ28584.1"/>
    <property type="molecule type" value="Genomic_DNA"/>
</dbReference>
<evidence type="ECO:0000313" key="2">
    <source>
        <dbReference type="EMBL" id="PUZ28584.1"/>
    </source>
</evidence>
<sequence>MKTKSSKNALQEPSAAQQLLHQTGHRLQQRWAGYMGAKTAHWDRHNKLLFLAAICLIGGGMSTAVFVNALRPKPASTRQQRPAETIAPAPLYLPRLIPTGKRDSAVFGRFHHLVDSLRTTPAGRLRLQRYLDKHPGLLDSIAYIEQGMH</sequence>
<gene>
    <name evidence="2" type="ORF">DCC81_03630</name>
</gene>
<dbReference type="OrthoDB" id="670725at2"/>
<reference evidence="2 3" key="1">
    <citation type="submission" date="2018-04" db="EMBL/GenBank/DDBJ databases">
        <title>Chitinophaga fuyangensis sp. nov., isolated from soil in a chemical factory.</title>
        <authorList>
            <person name="Chen K."/>
        </authorList>
    </citation>
    <scope>NUCLEOTIDE SEQUENCE [LARGE SCALE GENOMIC DNA]</scope>
    <source>
        <strain evidence="2 3">LY-1</strain>
    </source>
</reference>
<keyword evidence="3" id="KW-1185">Reference proteome</keyword>
<organism evidence="2 3">
    <name type="scientific">Chitinophaga parva</name>
    <dbReference type="NCBI Taxonomy" id="2169414"/>
    <lineage>
        <taxon>Bacteria</taxon>
        <taxon>Pseudomonadati</taxon>
        <taxon>Bacteroidota</taxon>
        <taxon>Chitinophagia</taxon>
        <taxon>Chitinophagales</taxon>
        <taxon>Chitinophagaceae</taxon>
        <taxon>Chitinophaga</taxon>
    </lineage>
</organism>
<dbReference type="AlphaFoldDB" id="A0A2T7BLM4"/>
<dbReference type="Proteomes" id="UP000244450">
    <property type="component" value="Unassembled WGS sequence"/>
</dbReference>